<name>A0ABP6UQL3_9FLAO</name>
<protein>
    <recommendedName>
        <fullName evidence="1">NADPH-dependent FMN reductase-like domain-containing protein</fullName>
    </recommendedName>
</protein>
<accession>A0ABP6UQL3</accession>
<dbReference type="EMBL" id="BAABCW010000012">
    <property type="protein sequence ID" value="GAA3513214.1"/>
    <property type="molecule type" value="Genomic_DNA"/>
</dbReference>
<gene>
    <name evidence="2" type="ORF">GCM10022393_28770</name>
</gene>
<dbReference type="RefSeq" id="WP_344928593.1">
    <property type="nucleotide sequence ID" value="NZ_BAABCW010000012.1"/>
</dbReference>
<dbReference type="Pfam" id="PF03358">
    <property type="entry name" value="FMN_red"/>
    <property type="match status" value="1"/>
</dbReference>
<evidence type="ECO:0000259" key="1">
    <source>
        <dbReference type="Pfam" id="PF03358"/>
    </source>
</evidence>
<dbReference type="PANTHER" id="PTHR30543">
    <property type="entry name" value="CHROMATE REDUCTASE"/>
    <property type="match status" value="1"/>
</dbReference>
<dbReference type="SUPFAM" id="SSF52218">
    <property type="entry name" value="Flavoproteins"/>
    <property type="match status" value="1"/>
</dbReference>
<proteinExistence type="predicted"/>
<reference evidence="3" key="1">
    <citation type="journal article" date="2019" name="Int. J. Syst. Evol. Microbiol.">
        <title>The Global Catalogue of Microorganisms (GCM) 10K type strain sequencing project: providing services to taxonomists for standard genome sequencing and annotation.</title>
        <authorList>
            <consortium name="The Broad Institute Genomics Platform"/>
            <consortium name="The Broad Institute Genome Sequencing Center for Infectious Disease"/>
            <person name="Wu L."/>
            <person name="Ma J."/>
        </authorList>
    </citation>
    <scope>NUCLEOTIDE SEQUENCE [LARGE SCALE GENOMIC DNA]</scope>
    <source>
        <strain evidence="3">JCM 17106</strain>
    </source>
</reference>
<dbReference type="InterPro" id="IPR029039">
    <property type="entry name" value="Flavoprotein-like_sf"/>
</dbReference>
<evidence type="ECO:0000313" key="3">
    <source>
        <dbReference type="Proteomes" id="UP001500459"/>
    </source>
</evidence>
<comment type="caution">
    <text evidence="2">The sequence shown here is derived from an EMBL/GenBank/DDBJ whole genome shotgun (WGS) entry which is preliminary data.</text>
</comment>
<dbReference type="Gene3D" id="3.40.50.360">
    <property type="match status" value="1"/>
</dbReference>
<dbReference type="PANTHER" id="PTHR30543:SF21">
    <property type="entry name" value="NAD(P)H-DEPENDENT FMN REDUCTASE LOT6"/>
    <property type="match status" value="1"/>
</dbReference>
<feature type="domain" description="NADPH-dependent FMN reductase-like" evidence="1">
    <location>
        <begin position="7"/>
        <end position="138"/>
    </location>
</feature>
<dbReference type="InterPro" id="IPR050712">
    <property type="entry name" value="NAD(P)H-dep_reductase"/>
</dbReference>
<organism evidence="2 3">
    <name type="scientific">Aquimarina addita</name>
    <dbReference type="NCBI Taxonomy" id="870485"/>
    <lineage>
        <taxon>Bacteria</taxon>
        <taxon>Pseudomonadati</taxon>
        <taxon>Bacteroidota</taxon>
        <taxon>Flavobacteriia</taxon>
        <taxon>Flavobacteriales</taxon>
        <taxon>Flavobacteriaceae</taxon>
        <taxon>Aquimarina</taxon>
    </lineage>
</organism>
<dbReference type="Proteomes" id="UP001500459">
    <property type="component" value="Unassembled WGS sequence"/>
</dbReference>
<keyword evidence="3" id="KW-1185">Reference proteome</keyword>
<dbReference type="InterPro" id="IPR005025">
    <property type="entry name" value="FMN_Rdtase-like_dom"/>
</dbReference>
<sequence length="178" mass="19778">MTKKKTIVAINGSASKNSSNLKLITWVAKTMGNTYQFIVFENLSELPHFNPALTDTDTPKQITAFRNEISNADAILISTPEYIFSIPSGLKNAIEWCVSTTVFSTKPIGLITASANGEKGHEELILIMKTLETNFTNETTLLIQGSKGKINKNGHITDKKTEYDLTKFIKSFHHLLKD</sequence>
<evidence type="ECO:0000313" key="2">
    <source>
        <dbReference type="EMBL" id="GAA3513214.1"/>
    </source>
</evidence>